<dbReference type="Gene3D" id="3.10.310.40">
    <property type="match status" value="1"/>
</dbReference>
<comment type="catalytic activity">
    <reaction evidence="13 14">
        <text>tRNA(Ala) + L-alanine + ATP = L-alanyl-tRNA(Ala) + AMP + diphosphate</text>
        <dbReference type="Rhea" id="RHEA:12540"/>
        <dbReference type="Rhea" id="RHEA-COMP:9657"/>
        <dbReference type="Rhea" id="RHEA-COMP:9923"/>
        <dbReference type="ChEBI" id="CHEBI:30616"/>
        <dbReference type="ChEBI" id="CHEBI:33019"/>
        <dbReference type="ChEBI" id="CHEBI:57972"/>
        <dbReference type="ChEBI" id="CHEBI:78442"/>
        <dbReference type="ChEBI" id="CHEBI:78497"/>
        <dbReference type="ChEBI" id="CHEBI:456215"/>
        <dbReference type="EC" id="6.1.1.7"/>
    </reaction>
</comment>
<protein>
    <recommendedName>
        <fullName evidence="14">Alanine--tRNA ligase</fullName>
        <ecNumber evidence="14">6.1.1.7</ecNumber>
    </recommendedName>
    <alternativeName>
        <fullName evidence="14">Alanyl-tRNA synthetase</fullName>
        <shortName evidence="14">AlaRS</shortName>
    </alternativeName>
</protein>
<dbReference type="GO" id="GO:0004813">
    <property type="term" value="F:alanine-tRNA ligase activity"/>
    <property type="evidence" value="ECO:0007669"/>
    <property type="project" value="UniProtKB-UniRule"/>
</dbReference>
<dbReference type="Gene3D" id="3.30.54.20">
    <property type="match status" value="1"/>
</dbReference>
<dbReference type="GO" id="GO:0000049">
    <property type="term" value="F:tRNA binding"/>
    <property type="evidence" value="ECO:0007669"/>
    <property type="project" value="UniProtKB-KW"/>
</dbReference>
<dbReference type="GO" id="GO:0005829">
    <property type="term" value="C:cytosol"/>
    <property type="evidence" value="ECO:0007669"/>
    <property type="project" value="TreeGrafter"/>
</dbReference>
<dbReference type="InterPro" id="IPR018163">
    <property type="entry name" value="Thr/Ala-tRNA-synth_IIc_edit"/>
</dbReference>
<evidence type="ECO:0000256" key="2">
    <source>
        <dbReference type="ARBA" id="ARBA00008226"/>
    </source>
</evidence>
<dbReference type="InterPro" id="IPR003156">
    <property type="entry name" value="DHHA1_dom"/>
</dbReference>
<dbReference type="FunFam" id="3.30.930.10:FF:000004">
    <property type="entry name" value="Alanine--tRNA ligase"/>
    <property type="match status" value="1"/>
</dbReference>
<dbReference type="FunFam" id="3.30.54.20:FF:000001">
    <property type="entry name" value="Alanine--tRNA ligase"/>
    <property type="match status" value="1"/>
</dbReference>
<dbReference type="InterPro" id="IPR018165">
    <property type="entry name" value="Ala-tRNA-synth_IIc_core"/>
</dbReference>
<evidence type="ECO:0000313" key="17">
    <source>
        <dbReference type="EMBL" id="TMJ11344.1"/>
    </source>
</evidence>
<dbReference type="GO" id="GO:0006419">
    <property type="term" value="P:alanyl-tRNA aminoacylation"/>
    <property type="evidence" value="ECO:0007669"/>
    <property type="project" value="UniProtKB-UniRule"/>
</dbReference>
<dbReference type="Proteomes" id="UP000315217">
    <property type="component" value="Unassembled WGS sequence"/>
</dbReference>
<evidence type="ECO:0000256" key="12">
    <source>
        <dbReference type="ARBA" id="ARBA00024779"/>
    </source>
</evidence>
<dbReference type="InterPro" id="IPR002318">
    <property type="entry name" value="Ala-tRNA-lgiase_IIc"/>
</dbReference>
<proteinExistence type="inferred from homology"/>
<dbReference type="Gene3D" id="3.30.930.10">
    <property type="entry name" value="Bira Bifunctional Protein, Domain 2"/>
    <property type="match status" value="1"/>
</dbReference>
<dbReference type="Pfam" id="PF02272">
    <property type="entry name" value="DHHA1"/>
    <property type="match status" value="1"/>
</dbReference>
<dbReference type="PROSITE" id="PS50860">
    <property type="entry name" value="AA_TRNA_LIGASE_II_ALA"/>
    <property type="match status" value="1"/>
</dbReference>
<feature type="binding site" evidence="14">
    <location>
        <position position="575"/>
    </location>
    <ligand>
        <name>Zn(2+)</name>
        <dbReference type="ChEBI" id="CHEBI:29105"/>
    </ligand>
</feature>
<dbReference type="InterPro" id="IPR023033">
    <property type="entry name" value="Ala_tRNA_ligase_euk/bac"/>
</dbReference>
<dbReference type="Pfam" id="PF01411">
    <property type="entry name" value="tRNA-synt_2c"/>
    <property type="match status" value="1"/>
</dbReference>
<dbReference type="HAMAP" id="MF_00036_B">
    <property type="entry name" value="Ala_tRNA_synth_B"/>
    <property type="match status" value="1"/>
</dbReference>
<feature type="binding site" evidence="14">
    <location>
        <position position="579"/>
    </location>
    <ligand>
        <name>Zn(2+)</name>
        <dbReference type="ChEBI" id="CHEBI:29105"/>
    </ligand>
</feature>
<dbReference type="NCBIfam" id="TIGR00344">
    <property type="entry name" value="alaS"/>
    <property type="match status" value="1"/>
</dbReference>
<evidence type="ECO:0000256" key="8">
    <source>
        <dbReference type="ARBA" id="ARBA00022840"/>
    </source>
</evidence>
<evidence type="ECO:0000256" key="11">
    <source>
        <dbReference type="ARBA" id="ARBA00023146"/>
    </source>
</evidence>
<comment type="subcellular location">
    <subcellularLocation>
        <location evidence="1 14">Cytoplasm</location>
    </subcellularLocation>
</comment>
<keyword evidence="8 14" id="KW-0067">ATP-binding</keyword>
<evidence type="ECO:0000256" key="10">
    <source>
        <dbReference type="ARBA" id="ARBA00022917"/>
    </source>
</evidence>
<keyword evidence="11 14" id="KW-0030">Aminoacyl-tRNA synthetase</keyword>
<evidence type="ECO:0000259" key="16">
    <source>
        <dbReference type="PROSITE" id="PS50860"/>
    </source>
</evidence>
<keyword evidence="7 14" id="KW-0862">Zinc</keyword>
<dbReference type="Gene3D" id="2.40.30.130">
    <property type="match status" value="1"/>
</dbReference>
<dbReference type="FunFam" id="2.40.30.130:FF:000001">
    <property type="entry name" value="Alanine--tRNA ligase"/>
    <property type="match status" value="1"/>
</dbReference>
<keyword evidence="15" id="KW-0175">Coiled coil</keyword>
<dbReference type="PANTHER" id="PTHR11777:SF9">
    <property type="entry name" value="ALANINE--TRNA LIGASE, CYTOPLASMIC"/>
    <property type="match status" value="1"/>
</dbReference>
<keyword evidence="4 14" id="KW-0436">Ligase</keyword>
<evidence type="ECO:0000256" key="6">
    <source>
        <dbReference type="ARBA" id="ARBA00022741"/>
    </source>
</evidence>
<dbReference type="Pfam" id="PF07973">
    <property type="entry name" value="tRNA_SAD"/>
    <property type="match status" value="1"/>
</dbReference>
<evidence type="ECO:0000256" key="1">
    <source>
        <dbReference type="ARBA" id="ARBA00004496"/>
    </source>
</evidence>
<comment type="similarity">
    <text evidence="2 14">Belongs to the class-II aminoacyl-tRNA synthetase family.</text>
</comment>
<keyword evidence="14" id="KW-0963">Cytoplasm</keyword>
<evidence type="ECO:0000256" key="4">
    <source>
        <dbReference type="ARBA" id="ARBA00022598"/>
    </source>
</evidence>
<feature type="binding site" evidence="14">
    <location>
        <position position="681"/>
    </location>
    <ligand>
        <name>Zn(2+)</name>
        <dbReference type="ChEBI" id="CHEBI:29105"/>
    </ligand>
</feature>
<comment type="caution">
    <text evidence="17">The sequence shown here is derived from an EMBL/GenBank/DDBJ whole genome shotgun (WGS) entry which is preliminary data.</text>
</comment>
<dbReference type="FunFam" id="3.30.980.10:FF:000004">
    <property type="entry name" value="Alanine--tRNA ligase, cytoplasmic"/>
    <property type="match status" value="1"/>
</dbReference>
<keyword evidence="5 14" id="KW-0479">Metal-binding</keyword>
<dbReference type="SUPFAM" id="SSF101353">
    <property type="entry name" value="Putative anticodon-binding domain of alanyl-tRNA synthetase (AlaRS)"/>
    <property type="match status" value="1"/>
</dbReference>
<evidence type="ECO:0000313" key="18">
    <source>
        <dbReference type="Proteomes" id="UP000315217"/>
    </source>
</evidence>
<comment type="cofactor">
    <cofactor evidence="14">
        <name>Zn(2+)</name>
        <dbReference type="ChEBI" id="CHEBI:29105"/>
    </cofactor>
    <text evidence="14">Binds 1 zinc ion per subunit.</text>
</comment>
<comment type="function">
    <text evidence="12 14">Catalyzes the attachment of alanine to tRNA(Ala) in a two-step reaction: alanine is first activated by ATP to form Ala-AMP and then transferred to the acceptor end of tRNA(Ala). Also edits incorrectly charged Ser-tRNA(Ala) and Gly-tRNA(Ala) via its editing domain.</text>
</comment>
<feature type="binding site" evidence="14">
    <location>
        <position position="677"/>
    </location>
    <ligand>
        <name>Zn(2+)</name>
        <dbReference type="ChEBI" id="CHEBI:29105"/>
    </ligand>
</feature>
<dbReference type="SUPFAM" id="SSF55186">
    <property type="entry name" value="ThrRS/AlaRS common domain"/>
    <property type="match status" value="1"/>
</dbReference>
<comment type="domain">
    <text evidence="14">Consists of three domains; the N-terminal catalytic domain, the editing domain and the C-terminal C-Ala domain. The editing domain removes incorrectly charged amino acids, while the C-Ala domain, along with tRNA(Ala), serves as a bridge to cooperatively bring together the editing and aminoacylation centers thus stimulating deacylation of misacylated tRNAs.</text>
</comment>
<dbReference type="InterPro" id="IPR018164">
    <property type="entry name" value="Ala-tRNA-synth_IIc_N"/>
</dbReference>
<dbReference type="CDD" id="cd00673">
    <property type="entry name" value="AlaRS_core"/>
    <property type="match status" value="1"/>
</dbReference>
<dbReference type="InterPro" id="IPR018162">
    <property type="entry name" value="Ala-tRNA-ligase_IIc_anticod-bd"/>
</dbReference>
<dbReference type="GO" id="GO:0002161">
    <property type="term" value="F:aminoacyl-tRNA deacylase activity"/>
    <property type="evidence" value="ECO:0007669"/>
    <property type="project" value="TreeGrafter"/>
</dbReference>
<name>A0A537LTL7_9BACT</name>
<dbReference type="InterPro" id="IPR009000">
    <property type="entry name" value="Transl_B-barrel_sf"/>
</dbReference>
<sequence length="887" mass="97528">MTDQTRVNWRGVAGTFLEFFGARDHVVVPSASLVPAGDPTLLFTNAGMVQFKDVFLGREQRAYTRAATLQKCMRVQGKHNDLENVGPSPRHHTFFLMLGNFSFGDYFKREAIAYAWELVTRQYAIEPSRLIVTVHTSDDDAAAAWRAMEVPQARILRLGDPTNFWMMADVGPCGPTSELHYDWGPQHCSCHRPDCSVELDNGCLRWLEIWNLVFMQFDQHADGTRGQLPKPGVDTGMGLERISSVLQGVNDDYGTDLFAPLMDRLQRILGHTDRQREAQAVAYRVMADHGRAMTFLMADGVVPGNEGRNYVLRMIMRRAMRFGRAAGLTRSFLAELASTVTDAMGDAYPELRRQQSFIESAVRQEEERFAQTLTGGLQRLEELISGALAASRRELSGEEVFRLYDTFGFPVEMTRDIARERGLTIDEAGFARAMEAQRSRARAAQAFGGAGDDRRYAKVVRKGGSSEFVGYTKHAARARVVALFAGGEAISQADAGAEVEVILDRTPFYAESGGQVGDTGLVRAATGAAEVLETHRPVSGVIVHRCRVTTGRLRVGQPVRAEIDSPRRWDIMRNHTATHLLHQALREVVGEHARQAGSLVAVDRLRFDFVHLAALTPQQRDAVERRVNEQILADLPVRARWMSYAEATRLGAMALFGEKYGDRVRVISIGGYSRELCGGTHLSRTGQMGLFKITAEGGVAAGVRRIEAVTGRGAYELVSKHASILDALSKELNAEPEALLGRIKRLEDRVAELERQLRTQLRDRAVDADHTLDREDGLKVRSSMVAFSDPGQLRTFADGLRRAAGDRVLAVVGSESTGQVVVLSSDPAIHAGRFVEALTKRHGGGGGGHDKMGQGGVKDPSVVRALVKDVVTASVLDDLITAARKSA</sequence>
<dbReference type="SMART" id="SM00863">
    <property type="entry name" value="tRNA_SAD"/>
    <property type="match status" value="1"/>
</dbReference>
<dbReference type="EMBL" id="VBAI01000071">
    <property type="protein sequence ID" value="TMJ11344.1"/>
    <property type="molecule type" value="Genomic_DNA"/>
</dbReference>
<dbReference type="SUPFAM" id="SSF55681">
    <property type="entry name" value="Class II aaRS and biotin synthetases"/>
    <property type="match status" value="1"/>
</dbReference>
<accession>A0A537LTL7</accession>
<evidence type="ECO:0000256" key="5">
    <source>
        <dbReference type="ARBA" id="ARBA00022723"/>
    </source>
</evidence>
<dbReference type="InterPro" id="IPR012947">
    <property type="entry name" value="tRNA_SAD"/>
</dbReference>
<keyword evidence="3 14" id="KW-0820">tRNA-binding</keyword>
<dbReference type="PRINTS" id="PR00980">
    <property type="entry name" value="TRNASYNTHALA"/>
</dbReference>
<evidence type="ECO:0000256" key="14">
    <source>
        <dbReference type="HAMAP-Rule" id="MF_00036"/>
    </source>
</evidence>
<dbReference type="SUPFAM" id="SSF50447">
    <property type="entry name" value="Translation proteins"/>
    <property type="match status" value="1"/>
</dbReference>
<gene>
    <name evidence="14 17" type="primary">alaS</name>
    <name evidence="17" type="ORF">E6G98_05220</name>
</gene>
<evidence type="ECO:0000256" key="13">
    <source>
        <dbReference type="ARBA" id="ARBA00048300"/>
    </source>
</evidence>
<dbReference type="InterPro" id="IPR050058">
    <property type="entry name" value="Ala-tRNA_ligase"/>
</dbReference>
<evidence type="ECO:0000256" key="15">
    <source>
        <dbReference type="SAM" id="Coils"/>
    </source>
</evidence>
<keyword evidence="6 14" id="KW-0547">Nucleotide-binding</keyword>
<feature type="domain" description="Alanyl-transfer RNA synthetases family profile" evidence="16">
    <location>
        <begin position="7"/>
        <end position="720"/>
    </location>
</feature>
<dbReference type="PANTHER" id="PTHR11777">
    <property type="entry name" value="ALANYL-TRNA SYNTHETASE"/>
    <property type="match status" value="1"/>
</dbReference>
<dbReference type="EC" id="6.1.1.7" evidence="14"/>
<organism evidence="17 18">
    <name type="scientific">Candidatus Segetimicrobium genomatis</name>
    <dbReference type="NCBI Taxonomy" id="2569760"/>
    <lineage>
        <taxon>Bacteria</taxon>
        <taxon>Bacillati</taxon>
        <taxon>Candidatus Sysuimicrobiota</taxon>
        <taxon>Candidatus Sysuimicrobiia</taxon>
        <taxon>Candidatus Sysuimicrobiales</taxon>
        <taxon>Candidatus Segetimicrobiaceae</taxon>
        <taxon>Candidatus Segetimicrobium</taxon>
    </lineage>
</organism>
<keyword evidence="10 14" id="KW-0648">Protein biosynthesis</keyword>
<feature type="coiled-coil region" evidence="15">
    <location>
        <begin position="736"/>
        <end position="763"/>
    </location>
</feature>
<dbReference type="AlphaFoldDB" id="A0A537LTL7"/>
<reference evidence="17 18" key="1">
    <citation type="journal article" date="2019" name="Nat. Microbiol.">
        <title>Mediterranean grassland soil C-N compound turnover is dependent on rainfall and depth, and is mediated by genomically divergent microorganisms.</title>
        <authorList>
            <person name="Diamond S."/>
            <person name="Andeer P.F."/>
            <person name="Li Z."/>
            <person name="Crits-Christoph A."/>
            <person name="Burstein D."/>
            <person name="Anantharaman K."/>
            <person name="Lane K.R."/>
            <person name="Thomas B.C."/>
            <person name="Pan C."/>
            <person name="Northen T.R."/>
            <person name="Banfield J.F."/>
        </authorList>
    </citation>
    <scope>NUCLEOTIDE SEQUENCE [LARGE SCALE GENOMIC DNA]</scope>
    <source>
        <strain evidence="17">NP_1</strain>
    </source>
</reference>
<keyword evidence="9 14" id="KW-0694">RNA-binding</keyword>
<dbReference type="Gene3D" id="3.30.980.10">
    <property type="entry name" value="Threonyl-trna Synthetase, Chain A, domain 2"/>
    <property type="match status" value="1"/>
</dbReference>
<dbReference type="GO" id="GO:0005524">
    <property type="term" value="F:ATP binding"/>
    <property type="evidence" value="ECO:0007669"/>
    <property type="project" value="UniProtKB-UniRule"/>
</dbReference>
<dbReference type="GO" id="GO:0008270">
    <property type="term" value="F:zinc ion binding"/>
    <property type="evidence" value="ECO:0007669"/>
    <property type="project" value="UniProtKB-UniRule"/>
</dbReference>
<evidence type="ECO:0000256" key="7">
    <source>
        <dbReference type="ARBA" id="ARBA00022833"/>
    </source>
</evidence>
<dbReference type="InterPro" id="IPR045864">
    <property type="entry name" value="aa-tRNA-synth_II/BPL/LPL"/>
</dbReference>
<evidence type="ECO:0000256" key="3">
    <source>
        <dbReference type="ARBA" id="ARBA00022555"/>
    </source>
</evidence>
<evidence type="ECO:0000256" key="9">
    <source>
        <dbReference type="ARBA" id="ARBA00022884"/>
    </source>
</evidence>